<dbReference type="InterPro" id="IPR018496">
    <property type="entry name" value="PsdUridine_synth_RsuA/RluB_CS"/>
</dbReference>
<evidence type="ECO:0000313" key="7">
    <source>
        <dbReference type="EMBL" id="RSU08835.1"/>
    </source>
</evidence>
<proteinExistence type="inferred from homology"/>
<dbReference type="InterPro" id="IPR050343">
    <property type="entry name" value="RsuA_PseudoU_synthase"/>
</dbReference>
<dbReference type="GO" id="GO:0003723">
    <property type="term" value="F:RNA binding"/>
    <property type="evidence" value="ECO:0007669"/>
    <property type="project" value="UniProtKB-KW"/>
</dbReference>
<keyword evidence="3 5" id="KW-0413">Isomerase</keyword>
<dbReference type="InterPro" id="IPR042092">
    <property type="entry name" value="PsdUridine_s_RsuA/RluB/E/F_cat"/>
</dbReference>
<gene>
    <name evidence="7" type="ORF">CBF29_13145</name>
</gene>
<dbReference type="Pfam" id="PF00849">
    <property type="entry name" value="PseudoU_synth_2"/>
    <property type="match status" value="1"/>
</dbReference>
<evidence type="ECO:0000256" key="3">
    <source>
        <dbReference type="ARBA" id="ARBA00023235"/>
    </source>
</evidence>
<name>A0A430AL66_9ENTE</name>
<protein>
    <recommendedName>
        <fullName evidence="5">Pseudouridine synthase</fullName>
        <ecNumber evidence="5">5.4.99.-</ecNumber>
    </recommendedName>
</protein>
<dbReference type="EC" id="5.4.99.-" evidence="5"/>
<evidence type="ECO:0000256" key="2">
    <source>
        <dbReference type="ARBA" id="ARBA00022884"/>
    </source>
</evidence>
<dbReference type="InterPro" id="IPR020094">
    <property type="entry name" value="TruA/RsuA/RluB/E/F_N"/>
</dbReference>
<evidence type="ECO:0000313" key="8">
    <source>
        <dbReference type="Proteomes" id="UP000287605"/>
    </source>
</evidence>
<dbReference type="EMBL" id="NGKA01000035">
    <property type="protein sequence ID" value="RSU08835.1"/>
    <property type="molecule type" value="Genomic_DNA"/>
</dbReference>
<dbReference type="GO" id="GO:0005829">
    <property type="term" value="C:cytosol"/>
    <property type="evidence" value="ECO:0007669"/>
    <property type="project" value="UniProtKB-ARBA"/>
</dbReference>
<dbReference type="CDD" id="cd02553">
    <property type="entry name" value="PseudoU_synth_RsuA"/>
    <property type="match status" value="1"/>
</dbReference>
<dbReference type="Pfam" id="PF01479">
    <property type="entry name" value="S4"/>
    <property type="match status" value="1"/>
</dbReference>
<dbReference type="SMART" id="SM00363">
    <property type="entry name" value="S4"/>
    <property type="match status" value="1"/>
</dbReference>
<dbReference type="GO" id="GO:0000455">
    <property type="term" value="P:enzyme-directed rRNA pseudouridine synthesis"/>
    <property type="evidence" value="ECO:0007669"/>
    <property type="project" value="UniProtKB-ARBA"/>
</dbReference>
<dbReference type="CDD" id="cd00165">
    <property type="entry name" value="S4"/>
    <property type="match status" value="1"/>
</dbReference>
<dbReference type="Gene3D" id="3.30.70.1560">
    <property type="entry name" value="Alpha-L RNA-binding motif"/>
    <property type="match status" value="1"/>
</dbReference>
<dbReference type="PANTHER" id="PTHR47683">
    <property type="entry name" value="PSEUDOURIDINE SYNTHASE FAMILY PROTEIN-RELATED"/>
    <property type="match status" value="1"/>
</dbReference>
<evidence type="ECO:0000256" key="5">
    <source>
        <dbReference type="RuleBase" id="RU003887"/>
    </source>
</evidence>
<dbReference type="OrthoDB" id="9807213at2"/>
<dbReference type="NCBIfam" id="TIGR00093">
    <property type="entry name" value="pseudouridine synthase"/>
    <property type="match status" value="1"/>
</dbReference>
<evidence type="ECO:0000256" key="1">
    <source>
        <dbReference type="ARBA" id="ARBA00008348"/>
    </source>
</evidence>
<feature type="domain" description="RNA-binding S4" evidence="6">
    <location>
        <begin position="3"/>
        <end position="63"/>
    </location>
</feature>
<dbReference type="PROSITE" id="PS01149">
    <property type="entry name" value="PSI_RSU"/>
    <property type="match status" value="1"/>
</dbReference>
<dbReference type="InterPro" id="IPR000748">
    <property type="entry name" value="PsdUridine_synth_RsuA/RluB/E/F"/>
</dbReference>
<dbReference type="AlphaFoldDB" id="A0A430AL66"/>
<keyword evidence="2 4" id="KW-0694">RNA-binding</keyword>
<evidence type="ECO:0000259" key="6">
    <source>
        <dbReference type="SMART" id="SM00363"/>
    </source>
</evidence>
<dbReference type="SUPFAM" id="SSF55120">
    <property type="entry name" value="Pseudouridine synthase"/>
    <property type="match status" value="1"/>
</dbReference>
<dbReference type="InterPro" id="IPR006145">
    <property type="entry name" value="PsdUridine_synth_RsuA/RluA"/>
</dbReference>
<dbReference type="InterPro" id="IPR002942">
    <property type="entry name" value="S4_RNA-bd"/>
</dbReference>
<dbReference type="Gene3D" id="3.30.70.580">
    <property type="entry name" value="Pseudouridine synthase I, catalytic domain, N-terminal subdomain"/>
    <property type="match status" value="1"/>
</dbReference>
<dbReference type="FunFam" id="3.30.70.1560:FF:000001">
    <property type="entry name" value="Pseudouridine synthase"/>
    <property type="match status" value="1"/>
</dbReference>
<dbReference type="GO" id="GO:0120159">
    <property type="term" value="F:rRNA pseudouridine synthase activity"/>
    <property type="evidence" value="ECO:0007669"/>
    <property type="project" value="UniProtKB-ARBA"/>
</dbReference>
<comment type="caution">
    <text evidence="7">The sequence shown here is derived from an EMBL/GenBank/DDBJ whole genome shotgun (WGS) entry which is preliminary data.</text>
</comment>
<dbReference type="InterPro" id="IPR036986">
    <property type="entry name" value="S4_RNA-bd_sf"/>
</dbReference>
<dbReference type="PANTHER" id="PTHR47683:SF4">
    <property type="entry name" value="PSEUDOURIDINE SYNTHASE"/>
    <property type="match status" value="1"/>
</dbReference>
<keyword evidence="8" id="KW-1185">Reference proteome</keyword>
<organism evidence="7 8">
    <name type="scientific">Vagococcus elongatus</name>
    <dbReference type="NCBI Taxonomy" id="180344"/>
    <lineage>
        <taxon>Bacteria</taxon>
        <taxon>Bacillati</taxon>
        <taxon>Bacillota</taxon>
        <taxon>Bacilli</taxon>
        <taxon>Lactobacillales</taxon>
        <taxon>Enterococcaceae</taxon>
        <taxon>Vagococcus</taxon>
    </lineage>
</organism>
<evidence type="ECO:0000256" key="4">
    <source>
        <dbReference type="PROSITE-ProRule" id="PRU00182"/>
    </source>
</evidence>
<dbReference type="Proteomes" id="UP000287605">
    <property type="component" value="Unassembled WGS sequence"/>
</dbReference>
<dbReference type="Gene3D" id="3.10.290.10">
    <property type="entry name" value="RNA-binding S4 domain"/>
    <property type="match status" value="1"/>
</dbReference>
<dbReference type="RefSeq" id="WP_126810166.1">
    <property type="nucleotide sequence ID" value="NZ_NGKA01000035.1"/>
</dbReference>
<dbReference type="InterPro" id="IPR020103">
    <property type="entry name" value="PsdUridine_synth_cat_dom_sf"/>
</dbReference>
<dbReference type="PROSITE" id="PS50889">
    <property type="entry name" value="S4"/>
    <property type="match status" value="1"/>
</dbReference>
<dbReference type="SUPFAM" id="SSF55174">
    <property type="entry name" value="Alpha-L RNA-binding motif"/>
    <property type="match status" value="1"/>
</dbReference>
<accession>A0A430AL66</accession>
<sequence>MKVRLDKMLSHLGYGSRKEVKQLLKKKEILVNGVSVKNSGQLIDTEKDQVLLNGDALVYEKYVYYMLHKPKGVISATEDAKHRTVLDLISQQDVRPDLFPVGRLDKDTTGLLLLTNDGALAHELLSPKKKVPKCYLALVEGIVTEEDVALFSQGFEIDGNERVQPSELVIETKDNHQKRTTVSLTIVEGKFHQVKRMFAAVGKKVLTLHRESMGGLILDKELHPGDYRRLTKAELEILKKQA</sequence>
<comment type="similarity">
    <text evidence="1 5">Belongs to the pseudouridine synthase RsuA family.</text>
</comment>
<reference evidence="7 8" key="1">
    <citation type="submission" date="2017-05" db="EMBL/GenBank/DDBJ databases">
        <title>Vagococcus spp. assemblies.</title>
        <authorList>
            <person name="Gulvik C.A."/>
        </authorList>
    </citation>
    <scope>NUCLEOTIDE SEQUENCE [LARGE SCALE GENOMIC DNA]</scope>
    <source>
        <strain evidence="7 8">CCUG 51432</strain>
    </source>
</reference>